<dbReference type="InterPro" id="IPR019405">
    <property type="entry name" value="Lactonase_7-beta_prop"/>
</dbReference>
<evidence type="ECO:0000256" key="1">
    <source>
        <dbReference type="ARBA" id="ARBA00005564"/>
    </source>
</evidence>
<gene>
    <name evidence="3" type="ORF">NY014_06110</name>
</gene>
<dbReference type="InterPro" id="IPR015943">
    <property type="entry name" value="WD40/YVTN_repeat-like_dom_sf"/>
</dbReference>
<dbReference type="PANTHER" id="PTHR30344:SF1">
    <property type="entry name" value="6-PHOSPHOGLUCONOLACTONASE"/>
    <property type="match status" value="1"/>
</dbReference>
<dbReference type="EMBL" id="JANWGH010000001">
    <property type="protein sequence ID" value="MCS5489994.1"/>
    <property type="molecule type" value="Genomic_DNA"/>
</dbReference>
<dbReference type="SUPFAM" id="SSF51004">
    <property type="entry name" value="C-terminal (heme d1) domain of cytochrome cd1-nitrite reductase"/>
    <property type="match status" value="1"/>
</dbReference>
<evidence type="ECO:0000313" key="4">
    <source>
        <dbReference type="Proteomes" id="UP001206788"/>
    </source>
</evidence>
<name>A0ABT2G406_9BACT</name>
<proteinExistence type="inferred from homology"/>
<dbReference type="InterPro" id="IPR050282">
    <property type="entry name" value="Cycloisomerase_2"/>
</dbReference>
<keyword evidence="2" id="KW-0119">Carbohydrate metabolism</keyword>
<dbReference type="Proteomes" id="UP001206788">
    <property type="component" value="Unassembled WGS sequence"/>
</dbReference>
<keyword evidence="2" id="KW-0313">Glucose metabolism</keyword>
<dbReference type="Pfam" id="PF10282">
    <property type="entry name" value="Lactonase"/>
    <property type="match status" value="1"/>
</dbReference>
<accession>A0ABT2G406</accession>
<sequence>MSYQFLVGSYTEGPEEGISILDFSPDEKSLSLRTVAPGVQNPSFVIAENDFVFSVEEIEGITGGNVLSFKWGQESQNLQQIDNTPSNGNHPCHLSYQDGFLIVSNYSGGNFSIIKVQEDGKLVPRQTIQHSGNSVNTDRQESAHVHSANFSPDGHYLFVSDLGTDKIYSYLFEPEKSEPFSLFEEFPMTPGDGPRHLTFSQDGKEAFVVQELTAVLEVFSYENGRINSKQRLSLIPEGFEGAVGAAEVRVSPDGKNLYASNRGDANTISVFAKAEDESYSLVEHVSSGGIMPRNFILTPDGEYVLVAHQASEDIVVFKREKETGKLTPISLSIEVPKPVYLFGLSN</sequence>
<dbReference type="InterPro" id="IPR011048">
    <property type="entry name" value="Haem_d1_sf"/>
</dbReference>
<organism evidence="3 4">
    <name type="scientific">Algoriphagus limi</name>
    <dbReference type="NCBI Taxonomy" id="2975273"/>
    <lineage>
        <taxon>Bacteria</taxon>
        <taxon>Pseudomonadati</taxon>
        <taxon>Bacteroidota</taxon>
        <taxon>Cytophagia</taxon>
        <taxon>Cytophagales</taxon>
        <taxon>Cyclobacteriaceae</taxon>
        <taxon>Algoriphagus</taxon>
    </lineage>
</organism>
<evidence type="ECO:0000313" key="3">
    <source>
        <dbReference type="EMBL" id="MCS5489994.1"/>
    </source>
</evidence>
<protein>
    <submittedName>
        <fullName evidence="3">Lactonase family protein</fullName>
    </submittedName>
</protein>
<dbReference type="PANTHER" id="PTHR30344">
    <property type="entry name" value="6-PHOSPHOGLUCONOLACTONASE-RELATED"/>
    <property type="match status" value="1"/>
</dbReference>
<reference evidence="3 4" key="1">
    <citation type="submission" date="2022-08" db="EMBL/GenBank/DDBJ databases">
        <title>Algoriphagus sp. CAU 1643 isolated from mud.</title>
        <authorList>
            <person name="Kim W."/>
        </authorList>
    </citation>
    <scope>NUCLEOTIDE SEQUENCE [LARGE SCALE GENOMIC DNA]</scope>
    <source>
        <strain evidence="3 4">CAU 1643</strain>
    </source>
</reference>
<evidence type="ECO:0000256" key="2">
    <source>
        <dbReference type="ARBA" id="ARBA00022526"/>
    </source>
</evidence>
<comment type="similarity">
    <text evidence="1">Belongs to the cycloisomerase 2 family.</text>
</comment>
<dbReference type="RefSeq" id="WP_259413674.1">
    <property type="nucleotide sequence ID" value="NZ_JANWGH010000001.1"/>
</dbReference>
<keyword evidence="4" id="KW-1185">Reference proteome</keyword>
<comment type="caution">
    <text evidence="3">The sequence shown here is derived from an EMBL/GenBank/DDBJ whole genome shotgun (WGS) entry which is preliminary data.</text>
</comment>
<dbReference type="Gene3D" id="2.130.10.10">
    <property type="entry name" value="YVTN repeat-like/Quinoprotein amine dehydrogenase"/>
    <property type="match status" value="1"/>
</dbReference>